<proteinExistence type="predicted"/>
<reference evidence="1" key="1">
    <citation type="submission" date="2023-01" db="EMBL/GenBank/DDBJ databases">
        <title>Human gut microbiome strain richness.</title>
        <authorList>
            <person name="Chen-Liaw A."/>
        </authorList>
    </citation>
    <scope>NUCLEOTIDE SEQUENCE</scope>
    <source>
        <strain evidence="1">1001275st1_F4_1001275B_160808</strain>
    </source>
</reference>
<evidence type="ECO:0000313" key="1">
    <source>
        <dbReference type="EMBL" id="MDB8745134.1"/>
    </source>
</evidence>
<dbReference type="EMBL" id="JAQMLV010000011">
    <property type="protein sequence ID" value="MDB8745134.1"/>
    <property type="molecule type" value="Genomic_DNA"/>
</dbReference>
<protein>
    <submittedName>
        <fullName evidence="1">Uncharacterized protein</fullName>
    </submittedName>
</protein>
<name>A0AAW6E5C2_9FIRM</name>
<organism evidence="1 2">
    <name type="scientific">Ruminococcus bicirculans</name>
    <name type="common">ex Wegman et al. 2014</name>
    <dbReference type="NCBI Taxonomy" id="1160721"/>
    <lineage>
        <taxon>Bacteria</taxon>
        <taxon>Bacillati</taxon>
        <taxon>Bacillota</taxon>
        <taxon>Clostridia</taxon>
        <taxon>Eubacteriales</taxon>
        <taxon>Oscillospiraceae</taxon>
        <taxon>Ruminococcus</taxon>
    </lineage>
</organism>
<gene>
    <name evidence="1" type="ORF">PNU62_08920</name>
</gene>
<evidence type="ECO:0000313" key="2">
    <source>
        <dbReference type="Proteomes" id="UP001211015"/>
    </source>
</evidence>
<dbReference type="Proteomes" id="UP001211015">
    <property type="component" value="Unassembled WGS sequence"/>
</dbReference>
<dbReference type="AlphaFoldDB" id="A0AAW6E5C2"/>
<dbReference type="RefSeq" id="WP_046436726.1">
    <property type="nucleotide sequence ID" value="NZ_DAWBUL010000006.1"/>
</dbReference>
<accession>A0AAW6E5C2</accession>
<comment type="caution">
    <text evidence="1">The sequence shown here is derived from an EMBL/GenBank/DDBJ whole genome shotgun (WGS) entry which is preliminary data.</text>
</comment>
<sequence>MSERQIITISDDKLSCEATAILLRMLNFPDTDYHTAEELCPFFENDSLKTIRNALNELYNAGYLRRSGKTYMVNKVRITQMKLA</sequence>